<dbReference type="Proteomes" id="UP001446871">
    <property type="component" value="Unassembled WGS sequence"/>
</dbReference>
<dbReference type="InterPro" id="IPR052895">
    <property type="entry name" value="HetReg/Transcr_Mod"/>
</dbReference>
<feature type="non-terminal residue" evidence="3">
    <location>
        <position position="1"/>
    </location>
</feature>
<evidence type="ECO:0000313" key="4">
    <source>
        <dbReference type="Proteomes" id="UP001446871"/>
    </source>
</evidence>
<name>A0ABR1UXX0_9PEZI</name>
<proteinExistence type="predicted"/>
<reference evidence="3 4" key="1">
    <citation type="submission" date="2023-01" db="EMBL/GenBank/DDBJ databases">
        <title>Analysis of 21 Apiospora genomes using comparative genomics revels a genus with tremendous synthesis potential of carbohydrate active enzymes and secondary metabolites.</title>
        <authorList>
            <person name="Sorensen T."/>
        </authorList>
    </citation>
    <scope>NUCLEOTIDE SEQUENCE [LARGE SCALE GENOMIC DNA]</scope>
    <source>
        <strain evidence="3 4">CBS 83171</strain>
    </source>
</reference>
<evidence type="ECO:0000259" key="2">
    <source>
        <dbReference type="Pfam" id="PF06985"/>
    </source>
</evidence>
<keyword evidence="1" id="KW-1133">Transmembrane helix</keyword>
<dbReference type="EMBL" id="JAQQWM010000005">
    <property type="protein sequence ID" value="KAK8063745.1"/>
    <property type="molecule type" value="Genomic_DNA"/>
</dbReference>
<evidence type="ECO:0000313" key="3">
    <source>
        <dbReference type="EMBL" id="KAK8063745.1"/>
    </source>
</evidence>
<feature type="transmembrane region" description="Helical" evidence="1">
    <location>
        <begin position="134"/>
        <end position="154"/>
    </location>
</feature>
<dbReference type="PANTHER" id="PTHR24148">
    <property type="entry name" value="ANKYRIN REPEAT DOMAIN-CONTAINING PROTEIN 39 HOMOLOG-RELATED"/>
    <property type="match status" value="1"/>
</dbReference>
<sequence>IKITRDVRLLRVIQGSSGGTVQCRLLAVKLSELAQPRYRTVSYVWGQAIKLESVQTIIVDGQSFRVSGMARIYRNANMVVAWLGALGAEQSENVRSLSLDRDKNCSSWSTEQWAGLRYLSYHPYWSRIWIIKEVILATSMTVWCGCFVFLLSLLRSSISRDAMTTRTMHDFKGRPTSVHHHISQSISPAEMVITHRLREVTGLHRDPLAQGTEVGTLEEMTHALQRPHSETVTYQSHIPDTLYQIMDKFGKLICSDPRDKLYGLLGLLGDSSSSLILPDYERGVDYAFSQALATGIK</sequence>
<organism evidence="3 4">
    <name type="scientific">Apiospora saccharicola</name>
    <dbReference type="NCBI Taxonomy" id="335842"/>
    <lineage>
        <taxon>Eukaryota</taxon>
        <taxon>Fungi</taxon>
        <taxon>Dikarya</taxon>
        <taxon>Ascomycota</taxon>
        <taxon>Pezizomycotina</taxon>
        <taxon>Sordariomycetes</taxon>
        <taxon>Xylariomycetidae</taxon>
        <taxon>Amphisphaeriales</taxon>
        <taxon>Apiosporaceae</taxon>
        <taxon>Apiospora</taxon>
    </lineage>
</organism>
<comment type="caution">
    <text evidence="3">The sequence shown here is derived from an EMBL/GenBank/DDBJ whole genome shotgun (WGS) entry which is preliminary data.</text>
</comment>
<dbReference type="InterPro" id="IPR010730">
    <property type="entry name" value="HET"/>
</dbReference>
<feature type="domain" description="Heterokaryon incompatibility" evidence="2">
    <location>
        <begin position="65"/>
        <end position="133"/>
    </location>
</feature>
<dbReference type="PANTHER" id="PTHR24148:SF64">
    <property type="entry name" value="HETEROKARYON INCOMPATIBILITY DOMAIN-CONTAINING PROTEIN"/>
    <property type="match status" value="1"/>
</dbReference>
<gene>
    <name evidence="3" type="ORF">PG996_008397</name>
</gene>
<protein>
    <recommendedName>
        <fullName evidence="2">Heterokaryon incompatibility domain-containing protein</fullName>
    </recommendedName>
</protein>
<keyword evidence="1" id="KW-0812">Transmembrane</keyword>
<evidence type="ECO:0000256" key="1">
    <source>
        <dbReference type="SAM" id="Phobius"/>
    </source>
</evidence>
<keyword evidence="1" id="KW-0472">Membrane</keyword>
<accession>A0ABR1UXX0</accession>
<dbReference type="Pfam" id="PF06985">
    <property type="entry name" value="HET"/>
    <property type="match status" value="1"/>
</dbReference>
<keyword evidence="4" id="KW-1185">Reference proteome</keyword>